<gene>
    <name evidence="1" type="ORF">LZC94_29900</name>
</gene>
<dbReference type="EMBL" id="CP089984">
    <property type="protein sequence ID" value="WXB12056.1"/>
    <property type="molecule type" value="Genomic_DNA"/>
</dbReference>
<proteinExistence type="predicted"/>
<dbReference type="Proteomes" id="UP001370348">
    <property type="component" value="Chromosome"/>
</dbReference>
<dbReference type="SUPFAM" id="SSF117396">
    <property type="entry name" value="TM1631-like"/>
    <property type="match status" value="1"/>
</dbReference>
<dbReference type="PANTHER" id="PTHR30348">
    <property type="entry name" value="UNCHARACTERIZED PROTEIN YECE"/>
    <property type="match status" value="1"/>
</dbReference>
<keyword evidence="2" id="KW-1185">Reference proteome</keyword>
<evidence type="ECO:0000313" key="1">
    <source>
        <dbReference type="EMBL" id="WXB12056.1"/>
    </source>
</evidence>
<sequence length="269" mass="30564">MAHARELAFASRAVDSIEVNGSFYSLLRPESVARWHAETPPDFVFAVKGSRFITHMKRLTNVETALANFFGSGILALEEKLGPILWQLPPSMPFDRERLSHFFELLPRTMKAAAALAQHHDERLEGRAHVTHTTNHPLRYALEIRHPSFHHPDFIALLRRHRIALCVADTAGRFPDFEDVTAGFVYVRLHGDEKLYESGYTPQSLSRWAHRIEAWRRGTELQGARRASPAPAPSRTTGRDVYVYFDNDAKVHAPFDAQSLRDLLHRAAA</sequence>
<name>A0ABZ2LSB6_9BACT</name>
<accession>A0ABZ2LSB6</accession>
<dbReference type="RefSeq" id="WP_394821673.1">
    <property type="nucleotide sequence ID" value="NZ_CP089984.1"/>
</dbReference>
<dbReference type="Pfam" id="PF01904">
    <property type="entry name" value="DUF72"/>
    <property type="match status" value="1"/>
</dbReference>
<evidence type="ECO:0000313" key="2">
    <source>
        <dbReference type="Proteomes" id="UP001370348"/>
    </source>
</evidence>
<organism evidence="1 2">
    <name type="scientific">Pendulispora albinea</name>
    <dbReference type="NCBI Taxonomy" id="2741071"/>
    <lineage>
        <taxon>Bacteria</taxon>
        <taxon>Pseudomonadati</taxon>
        <taxon>Myxococcota</taxon>
        <taxon>Myxococcia</taxon>
        <taxon>Myxococcales</taxon>
        <taxon>Sorangiineae</taxon>
        <taxon>Pendulisporaceae</taxon>
        <taxon>Pendulispora</taxon>
    </lineage>
</organism>
<protein>
    <submittedName>
        <fullName evidence="1">DUF72 domain-containing protein</fullName>
    </submittedName>
</protein>
<dbReference type="PANTHER" id="PTHR30348:SF4">
    <property type="entry name" value="DUF72 DOMAIN-CONTAINING PROTEIN"/>
    <property type="match status" value="1"/>
</dbReference>
<dbReference type="Gene3D" id="3.20.20.410">
    <property type="entry name" value="Protein of unknown function UPF0759"/>
    <property type="match status" value="1"/>
</dbReference>
<dbReference type="InterPro" id="IPR002763">
    <property type="entry name" value="DUF72"/>
</dbReference>
<reference evidence="1 2" key="1">
    <citation type="submission" date="2021-12" db="EMBL/GenBank/DDBJ databases">
        <title>Discovery of the Pendulisporaceae a myxobacterial family with distinct sporulation behavior and unique specialized metabolism.</title>
        <authorList>
            <person name="Garcia R."/>
            <person name="Popoff A."/>
            <person name="Bader C.D."/>
            <person name="Loehr J."/>
            <person name="Walesch S."/>
            <person name="Walt C."/>
            <person name="Boldt J."/>
            <person name="Bunk B."/>
            <person name="Haeckl F.J.F.P.J."/>
            <person name="Gunesch A.P."/>
            <person name="Birkelbach J."/>
            <person name="Nuebel U."/>
            <person name="Pietschmann T."/>
            <person name="Bach T."/>
            <person name="Mueller R."/>
        </authorList>
    </citation>
    <scope>NUCLEOTIDE SEQUENCE [LARGE SCALE GENOMIC DNA]</scope>
    <source>
        <strain evidence="1 2">MSr11954</strain>
    </source>
</reference>
<dbReference type="InterPro" id="IPR036520">
    <property type="entry name" value="UPF0759_sf"/>
</dbReference>